<name>A0A6F9EH04_9BACL</name>
<proteinExistence type="predicted"/>
<evidence type="ECO:0000313" key="2">
    <source>
        <dbReference type="EMBL" id="CAB3396235.1"/>
    </source>
</evidence>
<accession>A0A6F9EH04</accession>
<dbReference type="EMBL" id="LR792683">
    <property type="protein sequence ID" value="CAB3396235.1"/>
    <property type="molecule type" value="Genomic_DNA"/>
</dbReference>
<dbReference type="RefSeq" id="WP_170086646.1">
    <property type="nucleotide sequence ID" value="NZ_CP047971.1"/>
</dbReference>
<organism evidence="2 3">
    <name type="scientific">Kyrpidia spormannii</name>
    <dbReference type="NCBI Taxonomy" id="2055160"/>
    <lineage>
        <taxon>Bacteria</taxon>
        <taxon>Bacillati</taxon>
        <taxon>Bacillota</taxon>
        <taxon>Bacilli</taxon>
        <taxon>Bacillales</taxon>
        <taxon>Alicyclobacillaceae</taxon>
        <taxon>Kyrpidia</taxon>
    </lineage>
</organism>
<evidence type="ECO:0000256" key="1">
    <source>
        <dbReference type="SAM" id="MobiDB-lite"/>
    </source>
</evidence>
<protein>
    <submittedName>
        <fullName evidence="2">Uncharacterized protein</fullName>
    </submittedName>
</protein>
<gene>
    <name evidence="2" type="ORF">COOX1_3481</name>
</gene>
<dbReference type="Proteomes" id="UP000502196">
    <property type="component" value="Chromosome"/>
</dbReference>
<feature type="compositionally biased region" description="Basic and acidic residues" evidence="1">
    <location>
        <begin position="178"/>
        <end position="200"/>
    </location>
</feature>
<dbReference type="AlphaFoldDB" id="A0A6F9EH04"/>
<sequence>MQFLDLGREVWELGAFWPVYNQMGDVTLVLWKNGEFDLLPTSASRLLKSLAASLAVDLRQVREIYGREVARKLLVPLALHDQFLLVPLKVRTAVIPGDEVYGYFDLSCIQGLQVSAEGVTELIVAGCIISLRQRLRSVEEQLNRARHIEWLYQLRMVERRLPIWLGRPRGTEQVPPAELRRIHPSGELEPEKSPDKEEGTRAAPSTSSNQTSSSNRRST</sequence>
<feature type="compositionally biased region" description="Low complexity" evidence="1">
    <location>
        <begin position="205"/>
        <end position="219"/>
    </location>
</feature>
<feature type="region of interest" description="Disordered" evidence="1">
    <location>
        <begin position="174"/>
        <end position="219"/>
    </location>
</feature>
<evidence type="ECO:0000313" key="3">
    <source>
        <dbReference type="Proteomes" id="UP000502196"/>
    </source>
</evidence>
<reference evidence="2 3" key="1">
    <citation type="submission" date="2020-04" db="EMBL/GenBank/DDBJ databases">
        <authorList>
            <person name="Hogendoorn C."/>
        </authorList>
    </citation>
    <scope>NUCLEOTIDE SEQUENCE [LARGE SCALE GENOMIC DNA]</scope>
    <source>
        <strain evidence="2">COOX1</strain>
    </source>
</reference>